<name>A0ABY5MRU3_9HYPH</name>
<gene>
    <name evidence="2" type="ORF">NTH_03831</name>
</gene>
<reference evidence="2 3" key="1">
    <citation type="submission" date="2018-07" db="EMBL/GenBank/DDBJ databases">
        <title>Genome sequence of Nitratireductor thuwali#1536.</title>
        <authorList>
            <person name="Michoud G."/>
            <person name="Merlino G."/>
            <person name="Sefrji F.O."/>
            <person name="Daffonchio D."/>
        </authorList>
    </citation>
    <scope>NUCLEOTIDE SEQUENCE [LARGE SCALE GENOMIC DNA]</scope>
    <source>
        <strain evidence="3">Nit1536</strain>
    </source>
</reference>
<dbReference type="EMBL" id="CP030941">
    <property type="protein sequence ID" value="UUP19333.1"/>
    <property type="molecule type" value="Genomic_DNA"/>
</dbReference>
<sequence length="195" mass="20983">MTFRCARAVATLVLALAIQAGRALPALANEGVLHVCSGYSCAYRTALPLSPGFRKKLAGIMAPGAASAQAERKALARAVAYFERAATARIGVKDGPKGEIGRSRIYGQMDCIDESSNTGALLRYLQEEKLMRHHESRPAASRGAFIDGRYPHSTAVLREKNGELWAVDSWYEPAGGAPDIMPLAEWRKRGVGGAR</sequence>
<feature type="signal peptide" evidence="1">
    <location>
        <begin position="1"/>
        <end position="28"/>
    </location>
</feature>
<feature type="chain" id="PRO_5045189404" evidence="1">
    <location>
        <begin position="29"/>
        <end position="195"/>
    </location>
</feature>
<evidence type="ECO:0000256" key="1">
    <source>
        <dbReference type="SAM" id="SignalP"/>
    </source>
</evidence>
<keyword evidence="1" id="KW-0732">Signal</keyword>
<accession>A0ABY5MRU3</accession>
<protein>
    <submittedName>
        <fullName evidence="2">Uncharacterized protein</fullName>
    </submittedName>
</protein>
<organism evidence="2 3">
    <name type="scientific">Nitratireductor thuwali</name>
    <dbReference type="NCBI Taxonomy" id="2267699"/>
    <lineage>
        <taxon>Bacteria</taxon>
        <taxon>Pseudomonadati</taxon>
        <taxon>Pseudomonadota</taxon>
        <taxon>Alphaproteobacteria</taxon>
        <taxon>Hyphomicrobiales</taxon>
        <taxon>Phyllobacteriaceae</taxon>
        <taxon>Nitratireductor</taxon>
    </lineage>
</organism>
<dbReference type="Proteomes" id="UP001342418">
    <property type="component" value="Chromosome"/>
</dbReference>
<keyword evidence="3" id="KW-1185">Reference proteome</keyword>
<evidence type="ECO:0000313" key="3">
    <source>
        <dbReference type="Proteomes" id="UP001342418"/>
    </source>
</evidence>
<proteinExistence type="predicted"/>
<evidence type="ECO:0000313" key="2">
    <source>
        <dbReference type="EMBL" id="UUP19333.1"/>
    </source>
</evidence>